<dbReference type="UniPathway" id="UPA00109">
    <property type="reaction ID" value="UER00188"/>
</dbReference>
<evidence type="ECO:0000313" key="22">
    <source>
        <dbReference type="EMBL" id="MIV45646.1"/>
    </source>
</evidence>
<evidence type="ECO:0000256" key="14">
    <source>
        <dbReference type="ARBA" id="ARBA00023152"/>
    </source>
</evidence>
<comment type="cofactor">
    <cofactor evidence="2">
        <name>K(+)</name>
        <dbReference type="ChEBI" id="CHEBI:29103"/>
    </cofactor>
</comment>
<dbReference type="InterPro" id="IPR015795">
    <property type="entry name" value="Pyrv_Knase_C"/>
</dbReference>
<evidence type="ECO:0000259" key="18">
    <source>
        <dbReference type="Pfam" id="PF00224"/>
    </source>
</evidence>
<dbReference type="GO" id="GO:0005524">
    <property type="term" value="F:ATP binding"/>
    <property type="evidence" value="ECO:0007669"/>
    <property type="project" value="UniProtKB-KW"/>
</dbReference>
<accession>A0A379R7L9</accession>
<comment type="catalytic activity">
    <reaction evidence="17">
        <text>pyruvate + ATP = phosphoenolpyruvate + ADP + H(+)</text>
        <dbReference type="Rhea" id="RHEA:18157"/>
        <dbReference type="ChEBI" id="CHEBI:15361"/>
        <dbReference type="ChEBI" id="CHEBI:15378"/>
        <dbReference type="ChEBI" id="CHEBI:30616"/>
        <dbReference type="ChEBI" id="CHEBI:58702"/>
        <dbReference type="ChEBI" id="CHEBI:456216"/>
        <dbReference type="EC" id="2.7.1.40"/>
    </reaction>
</comment>
<dbReference type="Pfam" id="PF02887">
    <property type="entry name" value="PK_C"/>
    <property type="match status" value="1"/>
</dbReference>
<dbReference type="Proteomes" id="UP000866740">
    <property type="component" value="Unassembled WGS sequence"/>
</dbReference>
<evidence type="ECO:0000256" key="9">
    <source>
        <dbReference type="ARBA" id="ARBA00022723"/>
    </source>
</evidence>
<dbReference type="SUPFAM" id="SSF50800">
    <property type="entry name" value="PK beta-barrel domain-like"/>
    <property type="match status" value="1"/>
</dbReference>
<organism evidence="21">
    <name type="scientific">Salmonella enterica</name>
    <name type="common">Salmonella choleraesuis</name>
    <dbReference type="NCBI Taxonomy" id="28901"/>
    <lineage>
        <taxon>Bacteria</taxon>
        <taxon>Pseudomonadati</taxon>
        <taxon>Pseudomonadota</taxon>
        <taxon>Gammaproteobacteria</taxon>
        <taxon>Enterobacterales</taxon>
        <taxon>Enterobacteriaceae</taxon>
        <taxon>Salmonella</taxon>
    </lineage>
</organism>
<dbReference type="FunFam" id="2.40.33.10:FF:000001">
    <property type="entry name" value="Pyruvate kinase"/>
    <property type="match status" value="1"/>
</dbReference>
<dbReference type="SUPFAM" id="SSF52935">
    <property type="entry name" value="PK C-terminal domain-like"/>
    <property type="match status" value="1"/>
</dbReference>
<comment type="cofactor">
    <cofactor evidence="1">
        <name>Mg(2+)</name>
        <dbReference type="ChEBI" id="CHEBI:18420"/>
    </cofactor>
</comment>
<comment type="pathway">
    <text evidence="3 17">Carbohydrate degradation; glycolysis; pyruvate from D-glyceraldehyde 3-phosphate: step 5/5.</text>
</comment>
<dbReference type="NCBIfam" id="TIGR01064">
    <property type="entry name" value="pyruv_kin"/>
    <property type="match status" value="1"/>
</dbReference>
<dbReference type="EC" id="2.7.1.40" evidence="6 16"/>
<evidence type="ECO:0000256" key="3">
    <source>
        <dbReference type="ARBA" id="ARBA00004997"/>
    </source>
</evidence>
<evidence type="ECO:0000256" key="4">
    <source>
        <dbReference type="ARBA" id="ARBA00008663"/>
    </source>
</evidence>
<evidence type="ECO:0000256" key="6">
    <source>
        <dbReference type="ARBA" id="ARBA00012142"/>
    </source>
</evidence>
<evidence type="ECO:0000256" key="7">
    <source>
        <dbReference type="ARBA" id="ARBA00022533"/>
    </source>
</evidence>
<dbReference type="InterPro" id="IPR015806">
    <property type="entry name" value="Pyrv_Knase_insert_dom_sf"/>
</dbReference>
<protein>
    <recommendedName>
        <fullName evidence="6 16">Pyruvate kinase</fullName>
        <ecNumber evidence="6 16">2.7.1.40</ecNumber>
    </recommendedName>
</protein>
<keyword evidence="14 17" id="KW-0324">Glycolysis</keyword>
<name>A0A379R7L9_SALER</name>
<comment type="similarity">
    <text evidence="4 17">Belongs to the pyruvate kinase family.</text>
</comment>
<keyword evidence="7" id="KW-0021">Allosteric enzyme</keyword>
<dbReference type="PANTHER" id="PTHR11817">
    <property type="entry name" value="PYRUVATE KINASE"/>
    <property type="match status" value="1"/>
</dbReference>
<reference evidence="24 25" key="2">
    <citation type="submission" date="2018-06" db="EMBL/GenBank/DDBJ databases">
        <authorList>
            <consortium name="Pathogen Informatics"/>
            <person name="Doyle S."/>
        </authorList>
    </citation>
    <scope>NUCLEOTIDE SEQUENCE [LARGE SCALE GENOMIC DNA]</scope>
    <source>
        <strain evidence="24 25">NCTC6385</strain>
    </source>
</reference>
<evidence type="ECO:0000313" key="23">
    <source>
        <dbReference type="EMBL" id="OHJ48260.1"/>
    </source>
</evidence>
<feature type="domain" description="Pyruvate kinase C-terminal" evidence="19">
    <location>
        <begin position="365"/>
        <end position="479"/>
    </location>
</feature>
<evidence type="ECO:0000256" key="10">
    <source>
        <dbReference type="ARBA" id="ARBA00022741"/>
    </source>
</evidence>
<dbReference type="GO" id="GO:0016301">
    <property type="term" value="F:kinase activity"/>
    <property type="evidence" value="ECO:0007669"/>
    <property type="project" value="UniProtKB-KW"/>
</dbReference>
<evidence type="ECO:0000256" key="11">
    <source>
        <dbReference type="ARBA" id="ARBA00022777"/>
    </source>
</evidence>
<dbReference type="Proteomes" id="UP000839834">
    <property type="component" value="Unassembled WGS sequence"/>
</dbReference>
<evidence type="ECO:0000313" key="25">
    <source>
        <dbReference type="Proteomes" id="UP000254463"/>
    </source>
</evidence>
<dbReference type="Proteomes" id="UP000254463">
    <property type="component" value="Unassembled WGS sequence"/>
</dbReference>
<evidence type="ECO:0000256" key="17">
    <source>
        <dbReference type="RuleBase" id="RU000504"/>
    </source>
</evidence>
<dbReference type="EMBL" id="RSMR01000058">
    <property type="protein sequence ID" value="MIK95020.1"/>
    <property type="molecule type" value="Genomic_DNA"/>
</dbReference>
<evidence type="ECO:0000256" key="5">
    <source>
        <dbReference type="ARBA" id="ARBA00011881"/>
    </source>
</evidence>
<evidence type="ECO:0000256" key="1">
    <source>
        <dbReference type="ARBA" id="ARBA00001946"/>
    </source>
</evidence>
<evidence type="ECO:0000256" key="13">
    <source>
        <dbReference type="ARBA" id="ARBA00022842"/>
    </source>
</evidence>
<feature type="domain" description="Pyruvate kinase barrel" evidence="18">
    <location>
        <begin position="8"/>
        <end position="333"/>
    </location>
</feature>
<dbReference type="Gene3D" id="3.40.1380.20">
    <property type="entry name" value="Pyruvate kinase, C-terminal domain"/>
    <property type="match status" value="1"/>
</dbReference>
<dbReference type="RefSeq" id="WP_070802815.1">
    <property type="nucleotide sequence ID" value="NZ_JBHZFA020000064.1"/>
</dbReference>
<proteinExistence type="inferred from homology"/>
<dbReference type="GO" id="GO:0000287">
    <property type="term" value="F:magnesium ion binding"/>
    <property type="evidence" value="ECO:0007669"/>
    <property type="project" value="UniProtKB-UniRule"/>
</dbReference>
<dbReference type="Proteomes" id="UP000839530">
    <property type="component" value="Unassembled WGS sequence"/>
</dbReference>
<reference evidence="23" key="1">
    <citation type="submission" date="2016-09" db="EMBL/GenBank/DDBJ databases">
        <title>Whole genome sequencing of Salmonella enterica.</title>
        <authorList>
            <person name="Bell R."/>
        </authorList>
    </citation>
    <scope>NUCLEOTIDE SEQUENCE [LARGE SCALE GENOMIC DNA]</scope>
    <source>
        <strain evidence="23">CFSAN044929</strain>
    </source>
</reference>
<comment type="subunit">
    <text evidence="5">Homotetramer.</text>
</comment>
<dbReference type="InterPro" id="IPR015813">
    <property type="entry name" value="Pyrv/PenolPyrv_kinase-like_dom"/>
</dbReference>
<dbReference type="EMBL" id="RSUV01000016">
    <property type="protein sequence ID" value="MIV45646.1"/>
    <property type="molecule type" value="Genomic_DNA"/>
</dbReference>
<evidence type="ECO:0000256" key="12">
    <source>
        <dbReference type="ARBA" id="ARBA00022840"/>
    </source>
</evidence>
<dbReference type="SUPFAM" id="SSF51621">
    <property type="entry name" value="Phosphoenolpyruvate/pyruvate domain"/>
    <property type="match status" value="1"/>
</dbReference>
<evidence type="ECO:0000313" key="21">
    <source>
        <dbReference type="EMBL" id="MIK95020.1"/>
    </source>
</evidence>
<keyword evidence="12" id="KW-0067">ATP-binding</keyword>
<dbReference type="InterPro" id="IPR001697">
    <property type="entry name" value="Pyr_Knase"/>
</dbReference>
<dbReference type="PRINTS" id="PR01050">
    <property type="entry name" value="PYRUVTKNASE"/>
</dbReference>
<evidence type="ECO:0000313" key="24">
    <source>
        <dbReference type="EMBL" id="SUF95085.1"/>
    </source>
</evidence>
<dbReference type="InterPro" id="IPR036918">
    <property type="entry name" value="Pyrv_Knase_C_sf"/>
</dbReference>
<dbReference type="InterPro" id="IPR040442">
    <property type="entry name" value="Pyrv_kinase-like_dom_sf"/>
</dbReference>
<evidence type="ECO:0000259" key="19">
    <source>
        <dbReference type="Pfam" id="PF02887"/>
    </source>
</evidence>
<dbReference type="Gene3D" id="2.40.33.10">
    <property type="entry name" value="PK beta-barrel domain-like"/>
    <property type="match status" value="1"/>
</dbReference>
<dbReference type="EMBL" id="AAACVH010000077">
    <property type="protein sequence ID" value="EAA8668369.1"/>
    <property type="molecule type" value="Genomic_DNA"/>
</dbReference>
<reference evidence="21" key="3">
    <citation type="submission" date="2018-08" db="EMBL/GenBank/DDBJ databases">
        <authorList>
            <consortium name="GenomeTrakr network: Whole genome sequencing for foodborne pathogen traceback"/>
        </authorList>
    </citation>
    <scope>NUCLEOTIDE SEQUENCE [LARGE SCALE GENOMIC DNA]</scope>
    <source>
        <strain evidence="22">CFSAN048114</strain>
        <strain evidence="21">FLUFL-1338</strain>
        <strain evidence="20">FLUFL-367</strain>
    </source>
</reference>
<evidence type="ECO:0000256" key="16">
    <source>
        <dbReference type="NCBIfam" id="TIGR01064"/>
    </source>
</evidence>
<evidence type="ECO:0000313" key="20">
    <source>
        <dbReference type="EMBL" id="EAA8668369.1"/>
    </source>
</evidence>
<keyword evidence="15 21" id="KW-0670">Pyruvate</keyword>
<keyword evidence="9" id="KW-0479">Metal-binding</keyword>
<dbReference type="Gene3D" id="3.20.20.60">
    <property type="entry name" value="Phosphoenolpyruvate-binding domains"/>
    <property type="match status" value="1"/>
</dbReference>
<dbReference type="FunFam" id="3.40.1380.20:FF:000004">
    <property type="entry name" value="Pyruvate kinase"/>
    <property type="match status" value="1"/>
</dbReference>
<keyword evidence="11 17" id="KW-0418">Kinase</keyword>
<dbReference type="GO" id="GO:0004743">
    <property type="term" value="F:pyruvate kinase activity"/>
    <property type="evidence" value="ECO:0007669"/>
    <property type="project" value="UniProtKB-UniRule"/>
</dbReference>
<dbReference type="InterPro" id="IPR015793">
    <property type="entry name" value="Pyrv_Knase_brl"/>
</dbReference>
<evidence type="ECO:0000256" key="2">
    <source>
        <dbReference type="ARBA" id="ARBA00001958"/>
    </source>
</evidence>
<sequence>MTNQHNYRRTKIVATLGPATDNDSKLEELLASGVNVVRLNFSHGSAQDHIQRAQKVRLIAEKLQRYISIMADLQGPKIRISSFAEGKVTLTQGQTFTLDVELAPGEGNSNTVGCDYSALPGEVSKDDLLLLDDGRIKLRVTDIQGSQVITTVVLGGRLSNHKGLNKQGGGLSADALTPKDKEDIKTAAGIGVDYLAVSYVKSPADVELARQLMQHAGGNAHIVSKIERAEVVSSDETMQAIIQASDAIMVARGDLGVEIGDPQLVAVQKKLIDKACRLNRAVITATQMMESMIENAMPTRAEVMDVANAVIDRTDAVMLSAETATGNYPAETVRAMSSVCIGAESIPSVQISNHRLDAKFDSTEDAIAMASMYIANHLSGIKAVVAMTESGKTALLMSRISSGIPVYAFSRHSSTLNRVALYRGVTPVLYEHSAKGVAASMEVLRMLKERGLVKPGDRVIVTQGDILDLIGSTNTCRILTV</sequence>
<dbReference type="GO" id="GO:0030955">
    <property type="term" value="F:potassium ion binding"/>
    <property type="evidence" value="ECO:0007669"/>
    <property type="project" value="UniProtKB-UniRule"/>
</dbReference>
<keyword evidence="8 17" id="KW-0808">Transferase</keyword>
<dbReference type="EMBL" id="MLTE01000018">
    <property type="protein sequence ID" value="OHJ48260.1"/>
    <property type="molecule type" value="Genomic_DNA"/>
</dbReference>
<dbReference type="Pfam" id="PF00224">
    <property type="entry name" value="PK"/>
    <property type="match status" value="1"/>
</dbReference>
<keyword evidence="10" id="KW-0547">Nucleotide-binding</keyword>
<dbReference type="NCBIfam" id="NF004491">
    <property type="entry name" value="PRK05826.1"/>
    <property type="match status" value="1"/>
</dbReference>
<dbReference type="InterPro" id="IPR011037">
    <property type="entry name" value="Pyrv_Knase-like_insert_dom_sf"/>
</dbReference>
<evidence type="ECO:0000256" key="8">
    <source>
        <dbReference type="ARBA" id="ARBA00022679"/>
    </source>
</evidence>
<evidence type="ECO:0000256" key="15">
    <source>
        <dbReference type="ARBA" id="ARBA00023317"/>
    </source>
</evidence>
<gene>
    <name evidence="21" type="primary">pyk</name>
    <name evidence="24" type="synonym">pykA_1</name>
    <name evidence="22" type="ORF">A7E06_19545</name>
    <name evidence="23" type="ORF">A7S51_21905</name>
    <name evidence="21" type="ORF">KO51_27015</name>
    <name evidence="24" type="ORF">NCTC6385_02006</name>
    <name evidence="20" type="ORF">NL99_26305</name>
</gene>
<keyword evidence="13 17" id="KW-0460">Magnesium</keyword>
<dbReference type="Proteomes" id="UP000885283">
    <property type="component" value="Unassembled WGS sequence"/>
</dbReference>
<dbReference type="EMBL" id="UGWV01000002">
    <property type="protein sequence ID" value="SUF95085.1"/>
    <property type="molecule type" value="Genomic_DNA"/>
</dbReference>
<dbReference type="AlphaFoldDB" id="A0A379R7L9"/>